<organism evidence="2 3">
    <name type="scientific">Schizophyllum amplum</name>
    <dbReference type="NCBI Taxonomy" id="97359"/>
    <lineage>
        <taxon>Eukaryota</taxon>
        <taxon>Fungi</taxon>
        <taxon>Dikarya</taxon>
        <taxon>Basidiomycota</taxon>
        <taxon>Agaricomycotina</taxon>
        <taxon>Agaricomycetes</taxon>
        <taxon>Agaricomycetidae</taxon>
        <taxon>Agaricales</taxon>
        <taxon>Schizophyllaceae</taxon>
        <taxon>Schizophyllum</taxon>
    </lineage>
</organism>
<dbReference type="EMBL" id="VDMD01000005">
    <property type="protein sequence ID" value="TRM65556.1"/>
    <property type="molecule type" value="Genomic_DNA"/>
</dbReference>
<keyword evidence="3" id="KW-1185">Reference proteome</keyword>
<name>A0A550CL70_9AGAR</name>
<feature type="compositionally biased region" description="Basic residues" evidence="1">
    <location>
        <begin position="52"/>
        <end position="62"/>
    </location>
</feature>
<feature type="region of interest" description="Disordered" evidence="1">
    <location>
        <begin position="41"/>
        <end position="62"/>
    </location>
</feature>
<evidence type="ECO:0000256" key="1">
    <source>
        <dbReference type="SAM" id="MobiDB-lite"/>
    </source>
</evidence>
<evidence type="ECO:0000313" key="3">
    <source>
        <dbReference type="Proteomes" id="UP000320762"/>
    </source>
</evidence>
<reference evidence="2 3" key="1">
    <citation type="journal article" date="2019" name="New Phytol.">
        <title>Comparative genomics reveals unique wood-decay strategies and fruiting body development in the Schizophyllaceae.</title>
        <authorList>
            <person name="Almasi E."/>
            <person name="Sahu N."/>
            <person name="Krizsan K."/>
            <person name="Balint B."/>
            <person name="Kovacs G.M."/>
            <person name="Kiss B."/>
            <person name="Cseklye J."/>
            <person name="Drula E."/>
            <person name="Henrissat B."/>
            <person name="Nagy I."/>
            <person name="Chovatia M."/>
            <person name="Adam C."/>
            <person name="LaButti K."/>
            <person name="Lipzen A."/>
            <person name="Riley R."/>
            <person name="Grigoriev I.V."/>
            <person name="Nagy L.G."/>
        </authorList>
    </citation>
    <scope>NUCLEOTIDE SEQUENCE [LARGE SCALE GENOMIC DNA]</scope>
    <source>
        <strain evidence="2 3">NL-1724</strain>
    </source>
</reference>
<dbReference type="Proteomes" id="UP000320762">
    <property type="component" value="Unassembled WGS sequence"/>
</dbReference>
<accession>A0A550CL70</accession>
<proteinExistence type="predicted"/>
<comment type="caution">
    <text evidence="2">The sequence shown here is derived from an EMBL/GenBank/DDBJ whole genome shotgun (WGS) entry which is preliminary data.</text>
</comment>
<evidence type="ECO:0000313" key="2">
    <source>
        <dbReference type="EMBL" id="TRM65556.1"/>
    </source>
</evidence>
<dbReference type="AlphaFoldDB" id="A0A550CL70"/>
<sequence length="62" mass="6817">MPGSYCSACRGPSYLGSRSLRLGPLMLETDARLLLPVSSAAHRPARRTEGRHPRHAIFARSQ</sequence>
<gene>
    <name evidence="2" type="ORF">BD626DRAFT_220500</name>
</gene>
<protein>
    <submittedName>
        <fullName evidence="2">Uncharacterized protein</fullName>
    </submittedName>
</protein>